<proteinExistence type="predicted"/>
<keyword evidence="2" id="KW-1185">Reference proteome</keyword>
<sequence>MKISILLTLLLMIILLGRLFFQAGKICLISEKQIYLDSCLSRRAVKLRMRGLYLLNTVALPCTQKVAQTTLIQLQNLKLEG</sequence>
<name>A0ABV9K9N3_9PORP</name>
<gene>
    <name evidence="1" type="ORF">ACFO3G_08385</name>
</gene>
<dbReference type="EMBL" id="JBHSGO010000209">
    <property type="protein sequence ID" value="MFC4666609.1"/>
    <property type="molecule type" value="Genomic_DNA"/>
</dbReference>
<accession>A0ABV9K9N3</accession>
<comment type="caution">
    <text evidence="1">The sequence shown here is derived from an EMBL/GenBank/DDBJ whole genome shotgun (WGS) entry which is preliminary data.</text>
</comment>
<evidence type="ECO:0000313" key="2">
    <source>
        <dbReference type="Proteomes" id="UP001596020"/>
    </source>
</evidence>
<evidence type="ECO:0000313" key="1">
    <source>
        <dbReference type="EMBL" id="MFC4666609.1"/>
    </source>
</evidence>
<dbReference type="Proteomes" id="UP001596020">
    <property type="component" value="Unassembled WGS sequence"/>
</dbReference>
<dbReference type="RefSeq" id="WP_380079842.1">
    <property type="nucleotide sequence ID" value="NZ_JBHSGO010000209.1"/>
</dbReference>
<organism evidence="1 2">
    <name type="scientific">Falsiporphyromonas endometrii</name>
    <dbReference type="NCBI Taxonomy" id="1387297"/>
    <lineage>
        <taxon>Bacteria</taxon>
        <taxon>Pseudomonadati</taxon>
        <taxon>Bacteroidota</taxon>
        <taxon>Bacteroidia</taxon>
        <taxon>Bacteroidales</taxon>
        <taxon>Porphyromonadaceae</taxon>
        <taxon>Falsiporphyromonas</taxon>
    </lineage>
</organism>
<protein>
    <submittedName>
        <fullName evidence="1">Uncharacterized protein</fullName>
    </submittedName>
</protein>
<reference evidence="2" key="1">
    <citation type="journal article" date="2019" name="Int. J. Syst. Evol. Microbiol.">
        <title>The Global Catalogue of Microorganisms (GCM) 10K type strain sequencing project: providing services to taxonomists for standard genome sequencing and annotation.</title>
        <authorList>
            <consortium name="The Broad Institute Genomics Platform"/>
            <consortium name="The Broad Institute Genome Sequencing Center for Infectious Disease"/>
            <person name="Wu L."/>
            <person name="Ma J."/>
        </authorList>
    </citation>
    <scope>NUCLEOTIDE SEQUENCE [LARGE SCALE GENOMIC DNA]</scope>
    <source>
        <strain evidence="2">CGMCC 4.7357</strain>
    </source>
</reference>